<reference evidence="1" key="1">
    <citation type="submission" date="2020-08" db="EMBL/GenBank/DDBJ databases">
        <title>Multicomponent nature underlies the extraordinary mechanical properties of spider dragline silk.</title>
        <authorList>
            <person name="Kono N."/>
            <person name="Nakamura H."/>
            <person name="Mori M."/>
            <person name="Yoshida Y."/>
            <person name="Ohtoshi R."/>
            <person name="Malay A.D."/>
            <person name="Moran D.A.P."/>
            <person name="Tomita M."/>
            <person name="Numata K."/>
            <person name="Arakawa K."/>
        </authorList>
    </citation>
    <scope>NUCLEOTIDE SEQUENCE</scope>
</reference>
<evidence type="ECO:0000313" key="1">
    <source>
        <dbReference type="EMBL" id="GFY14628.1"/>
    </source>
</evidence>
<accession>A0A8X6SXD1</accession>
<sequence>MDRTALQKHVKQYEKLFRSAARYNTLEVFCRAWLKAEDCPPTDGVFLKVLRDRYEDFRKCLAQKRTRQSRRSDDASSKGWKQFFTTEMKQIGWNRKKIKKAIASVEREVLKMYKQK</sequence>
<name>A0A8X6SXD1_TRICX</name>
<keyword evidence="2" id="KW-1185">Reference proteome</keyword>
<protein>
    <submittedName>
        <fullName evidence="1">Uncharacterized protein</fullName>
    </submittedName>
</protein>
<dbReference type="Proteomes" id="UP000887159">
    <property type="component" value="Unassembled WGS sequence"/>
</dbReference>
<proteinExistence type="predicted"/>
<gene>
    <name evidence="1" type="primary">AVEN_210947_1</name>
    <name evidence="1" type="ORF">TNCV_4828311</name>
</gene>
<dbReference type="EMBL" id="BMAU01021330">
    <property type="protein sequence ID" value="GFY14628.1"/>
    <property type="molecule type" value="Genomic_DNA"/>
</dbReference>
<comment type="caution">
    <text evidence="1">The sequence shown here is derived from an EMBL/GenBank/DDBJ whole genome shotgun (WGS) entry which is preliminary data.</text>
</comment>
<dbReference type="AlphaFoldDB" id="A0A8X6SXD1"/>
<organism evidence="1 2">
    <name type="scientific">Trichonephila clavipes</name>
    <name type="common">Golden silk orbweaver</name>
    <name type="synonym">Nephila clavipes</name>
    <dbReference type="NCBI Taxonomy" id="2585209"/>
    <lineage>
        <taxon>Eukaryota</taxon>
        <taxon>Metazoa</taxon>
        <taxon>Ecdysozoa</taxon>
        <taxon>Arthropoda</taxon>
        <taxon>Chelicerata</taxon>
        <taxon>Arachnida</taxon>
        <taxon>Araneae</taxon>
        <taxon>Araneomorphae</taxon>
        <taxon>Entelegynae</taxon>
        <taxon>Araneoidea</taxon>
        <taxon>Nephilidae</taxon>
        <taxon>Trichonephila</taxon>
    </lineage>
</organism>
<evidence type="ECO:0000313" key="2">
    <source>
        <dbReference type="Proteomes" id="UP000887159"/>
    </source>
</evidence>